<dbReference type="Pfam" id="PF25967">
    <property type="entry name" value="RND-MFP_C"/>
    <property type="match status" value="1"/>
</dbReference>
<accession>A0A839SDS4</accession>
<dbReference type="InterPro" id="IPR058982">
    <property type="entry name" value="Beta-barrel_AprE"/>
</dbReference>
<comment type="similarity">
    <text evidence="2">Belongs to the membrane fusion protein (MFP) (TC 8.A.1) family.</text>
</comment>
<evidence type="ECO:0000259" key="5">
    <source>
        <dbReference type="Pfam" id="PF25967"/>
    </source>
</evidence>
<dbReference type="InterPro" id="IPR058625">
    <property type="entry name" value="MdtA-like_BSH"/>
</dbReference>
<dbReference type="EMBL" id="JACHWX010000003">
    <property type="protein sequence ID" value="MBB3055040.1"/>
    <property type="molecule type" value="Genomic_DNA"/>
</dbReference>
<evidence type="ECO:0000256" key="2">
    <source>
        <dbReference type="ARBA" id="ARBA00009477"/>
    </source>
</evidence>
<dbReference type="PANTHER" id="PTHR30469:SF33">
    <property type="entry name" value="SLR1207 PROTEIN"/>
    <property type="match status" value="1"/>
</dbReference>
<keyword evidence="3" id="KW-0813">Transport</keyword>
<protein>
    <submittedName>
        <fullName evidence="7">HlyD family secretion protein</fullName>
    </submittedName>
</protein>
<feature type="domain" description="Multidrug resistance protein MdtA-like C-terminal permuted SH3" evidence="5">
    <location>
        <begin position="385"/>
        <end position="421"/>
    </location>
</feature>
<evidence type="ECO:0000259" key="4">
    <source>
        <dbReference type="Pfam" id="PF25917"/>
    </source>
</evidence>
<feature type="domain" description="AprE-like beta-barrel" evidence="6">
    <location>
        <begin position="241"/>
        <end position="332"/>
    </location>
</feature>
<dbReference type="Gene3D" id="2.40.420.20">
    <property type="match status" value="1"/>
</dbReference>
<evidence type="ECO:0000313" key="8">
    <source>
        <dbReference type="Proteomes" id="UP000539265"/>
    </source>
</evidence>
<dbReference type="AlphaFoldDB" id="A0A839SDS4"/>
<feature type="domain" description="Multidrug resistance protein MdtA-like barrel-sandwich hybrid" evidence="4">
    <location>
        <begin position="62"/>
        <end position="224"/>
    </location>
</feature>
<evidence type="ECO:0000256" key="1">
    <source>
        <dbReference type="ARBA" id="ARBA00004196"/>
    </source>
</evidence>
<name>A0A839SDS4_9SPHI</name>
<dbReference type="Pfam" id="PF26002">
    <property type="entry name" value="Beta-barrel_AprE"/>
    <property type="match status" value="1"/>
</dbReference>
<reference evidence="7" key="1">
    <citation type="submission" date="2020-08" db="EMBL/GenBank/DDBJ databases">
        <title>Genomic Encyclopedia of Type Strains, Phase III (KMG-III): the genomes of soil and plant-associated and newly described type strains.</title>
        <authorList>
            <person name="Whitman W."/>
        </authorList>
    </citation>
    <scope>NUCLEOTIDE SEQUENCE [LARGE SCALE GENOMIC DNA]</scope>
    <source>
        <strain evidence="7">CECT 8628</strain>
    </source>
</reference>
<dbReference type="InterPro" id="IPR058627">
    <property type="entry name" value="MdtA-like_C"/>
</dbReference>
<dbReference type="Proteomes" id="UP000539265">
    <property type="component" value="Unassembled WGS sequence"/>
</dbReference>
<gene>
    <name evidence="7" type="ORF">FHS11_001457</name>
</gene>
<organism evidence="7 8">
    <name type="scientific">Mucilaginibacter gotjawali</name>
    <dbReference type="NCBI Taxonomy" id="1550579"/>
    <lineage>
        <taxon>Bacteria</taxon>
        <taxon>Pseudomonadati</taxon>
        <taxon>Bacteroidota</taxon>
        <taxon>Sphingobacteriia</taxon>
        <taxon>Sphingobacteriales</taxon>
        <taxon>Sphingobacteriaceae</taxon>
        <taxon>Mucilaginibacter</taxon>
    </lineage>
</organism>
<dbReference type="Gene3D" id="2.40.50.100">
    <property type="match status" value="2"/>
</dbReference>
<dbReference type="PANTHER" id="PTHR30469">
    <property type="entry name" value="MULTIDRUG RESISTANCE PROTEIN MDTA"/>
    <property type="match status" value="1"/>
</dbReference>
<sequence>MGKTTKYILISLGAVILILILLKVTGVIGKPDVTQVATEKAAVRDINETVSASGKIKPHIEVKISPEVSGEVVELPIKEGDVVKKGQLLCKIRPDILQSQYDRAEAANNTQKASIGNAKQMLAQSQATFDNQASIYKRDKALYDNKVITTAEFEAAKASYDGAKAALEAAKQNVIGSTYGLAQSQASVKEAADNLIKTNIYSPVDGVVSKLGIQKGERVLGTQQFAGTEIMTISDLSQLDVNVDVNENDINRIQLGDSSKIQVDAFLGKTFTGVVSEIGSSANVVGTNADQVTNFTVKVRISPASYQNLLIKSAENPNPFRPGLTATVDINTNHAKALSVPIQSVTTREQKKMVTTVNSDNSTNTSTTDDNSTKTKIAAVVKEYVFVYNAGKVKQVQVTTGIQDDSYIQVLSGLKDGDEVVSAPFATIAKILNDGMVVKKVDKSKLFTGDGK</sequence>
<dbReference type="Gene3D" id="2.40.30.170">
    <property type="match status" value="1"/>
</dbReference>
<evidence type="ECO:0000259" key="6">
    <source>
        <dbReference type="Pfam" id="PF26002"/>
    </source>
</evidence>
<comment type="subcellular location">
    <subcellularLocation>
        <location evidence="1">Cell envelope</location>
    </subcellularLocation>
</comment>
<evidence type="ECO:0000313" key="7">
    <source>
        <dbReference type="EMBL" id="MBB3055040.1"/>
    </source>
</evidence>
<dbReference type="RefSeq" id="WP_096355083.1">
    <property type="nucleotide sequence ID" value="NZ_AP017313.1"/>
</dbReference>
<dbReference type="OrthoDB" id="9809068at2"/>
<keyword evidence="8" id="KW-1185">Reference proteome</keyword>
<comment type="caution">
    <text evidence="7">The sequence shown here is derived from an EMBL/GenBank/DDBJ whole genome shotgun (WGS) entry which is preliminary data.</text>
</comment>
<dbReference type="SUPFAM" id="SSF111369">
    <property type="entry name" value="HlyD-like secretion proteins"/>
    <property type="match status" value="1"/>
</dbReference>
<dbReference type="Pfam" id="PF25917">
    <property type="entry name" value="BSH_RND"/>
    <property type="match status" value="1"/>
</dbReference>
<dbReference type="InterPro" id="IPR006143">
    <property type="entry name" value="RND_pump_MFP"/>
</dbReference>
<dbReference type="GO" id="GO:0015562">
    <property type="term" value="F:efflux transmembrane transporter activity"/>
    <property type="evidence" value="ECO:0007669"/>
    <property type="project" value="TreeGrafter"/>
</dbReference>
<evidence type="ECO:0000256" key="3">
    <source>
        <dbReference type="ARBA" id="ARBA00022448"/>
    </source>
</evidence>
<dbReference type="NCBIfam" id="TIGR01730">
    <property type="entry name" value="RND_mfp"/>
    <property type="match status" value="1"/>
</dbReference>
<proteinExistence type="inferred from homology"/>
<dbReference type="GO" id="GO:1990281">
    <property type="term" value="C:efflux pump complex"/>
    <property type="evidence" value="ECO:0007669"/>
    <property type="project" value="TreeGrafter"/>
</dbReference>